<dbReference type="AlphaFoldDB" id="A0A4P9UUU8"/>
<protein>
    <submittedName>
        <fullName evidence="7">Chemotaxis protein</fullName>
    </submittedName>
</protein>
<keyword evidence="5" id="KW-1133">Transmembrane helix</keyword>
<dbReference type="Gene3D" id="1.10.287.950">
    <property type="entry name" value="Methyl-accepting chemotaxis protein"/>
    <property type="match status" value="1"/>
</dbReference>
<dbReference type="GO" id="GO:0007165">
    <property type="term" value="P:signal transduction"/>
    <property type="evidence" value="ECO:0007669"/>
    <property type="project" value="UniProtKB-KW"/>
</dbReference>
<dbReference type="GO" id="GO:0016020">
    <property type="term" value="C:membrane"/>
    <property type="evidence" value="ECO:0007669"/>
    <property type="project" value="UniProtKB-SubCell"/>
</dbReference>
<feature type="domain" description="Methyl-accepting transducer" evidence="6">
    <location>
        <begin position="117"/>
        <end position="317"/>
    </location>
</feature>
<dbReference type="GO" id="GO:0006935">
    <property type="term" value="P:chemotaxis"/>
    <property type="evidence" value="ECO:0007669"/>
    <property type="project" value="InterPro"/>
</dbReference>
<evidence type="ECO:0000256" key="1">
    <source>
        <dbReference type="ARBA" id="ARBA00004370"/>
    </source>
</evidence>
<dbReference type="PROSITE" id="PS51257">
    <property type="entry name" value="PROKAR_LIPOPROTEIN"/>
    <property type="match status" value="1"/>
</dbReference>
<dbReference type="PRINTS" id="PR00260">
    <property type="entry name" value="CHEMTRNSDUCR"/>
</dbReference>
<dbReference type="EMBL" id="CP035467">
    <property type="protein sequence ID" value="QCW84510.1"/>
    <property type="molecule type" value="Genomic_DNA"/>
</dbReference>
<keyword evidence="5" id="KW-0812">Transmembrane</keyword>
<evidence type="ECO:0000313" key="8">
    <source>
        <dbReference type="Proteomes" id="UP000305881"/>
    </source>
</evidence>
<proteinExistence type="inferred from homology"/>
<evidence type="ECO:0000256" key="2">
    <source>
        <dbReference type="ARBA" id="ARBA00023224"/>
    </source>
</evidence>
<evidence type="ECO:0000256" key="4">
    <source>
        <dbReference type="PROSITE-ProRule" id="PRU00284"/>
    </source>
</evidence>
<dbReference type="RefSeq" id="WP_017841600.1">
    <property type="nucleotide sequence ID" value="NZ_CP035467.1"/>
</dbReference>
<sequence>MENIRTACLIGTAIIGAMGACAVAITAIADLGWQAAAIAASLPIVAIGIGIRLSNTLSGQVAATLNSDNTKNRESDKNLIATLLENQQHLAHQLMPVWTRQIESSRSQMENATMQLLDQFSEIIDRIEQSIDASAMASGDSGLVVMFERNKQELETVVNSLRAAKQNKDALLMEIHRLLQFIDDLKTMAADVAGIAGQTNLLALNASIEAARAGEAGRGFAVVADEVRKLSTMSGETGKRITEKVETINAAISSAFEEATHTAEHDAESVNHAEQSINKVLSDFHEATNTLAESTAILRNESACIQREVQNAIVSLQFQDRVSQVLSHVCENIESLPPRFDSMLEKFNTNGEIETIDPEALMAELERSYAMAEERQLHQEGRKPDQTADDAPSIITFF</sequence>
<keyword evidence="8" id="KW-1185">Reference proteome</keyword>
<accession>A0A4P9UUU8</accession>
<keyword evidence="2 4" id="KW-0807">Transducer</keyword>
<gene>
    <name evidence="7" type="ORF">EQU24_21415</name>
</gene>
<dbReference type="Proteomes" id="UP000305881">
    <property type="component" value="Chromosome"/>
</dbReference>
<dbReference type="PANTHER" id="PTHR32089">
    <property type="entry name" value="METHYL-ACCEPTING CHEMOTAXIS PROTEIN MCPB"/>
    <property type="match status" value="1"/>
</dbReference>
<dbReference type="SMART" id="SM00283">
    <property type="entry name" value="MA"/>
    <property type="match status" value="1"/>
</dbReference>
<evidence type="ECO:0000256" key="5">
    <source>
        <dbReference type="SAM" id="Phobius"/>
    </source>
</evidence>
<dbReference type="InterPro" id="IPR004090">
    <property type="entry name" value="Chemotax_Me-accpt_rcpt"/>
</dbReference>
<organism evidence="7 8">
    <name type="scientific">Methylotuvimicrobium buryatense</name>
    <name type="common">Methylomicrobium buryatense</name>
    <dbReference type="NCBI Taxonomy" id="95641"/>
    <lineage>
        <taxon>Bacteria</taxon>
        <taxon>Pseudomonadati</taxon>
        <taxon>Pseudomonadota</taxon>
        <taxon>Gammaproteobacteria</taxon>
        <taxon>Methylococcales</taxon>
        <taxon>Methylococcaceae</taxon>
        <taxon>Methylotuvimicrobium</taxon>
    </lineage>
</organism>
<name>A0A4P9UUU8_METBY</name>
<comment type="similarity">
    <text evidence="3">Belongs to the methyl-accepting chemotaxis (MCP) protein family.</text>
</comment>
<feature type="transmembrane region" description="Helical" evidence="5">
    <location>
        <begin position="35"/>
        <end position="53"/>
    </location>
</feature>
<dbReference type="GO" id="GO:0004888">
    <property type="term" value="F:transmembrane signaling receptor activity"/>
    <property type="evidence" value="ECO:0007669"/>
    <property type="project" value="InterPro"/>
</dbReference>
<dbReference type="PANTHER" id="PTHR32089:SF112">
    <property type="entry name" value="LYSOZYME-LIKE PROTEIN-RELATED"/>
    <property type="match status" value="1"/>
</dbReference>
<dbReference type="SUPFAM" id="SSF58104">
    <property type="entry name" value="Methyl-accepting chemotaxis protein (MCP) signaling domain"/>
    <property type="match status" value="1"/>
</dbReference>
<dbReference type="KEGG" id="mbur:EQU24_21415"/>
<evidence type="ECO:0000313" key="7">
    <source>
        <dbReference type="EMBL" id="QCW84510.1"/>
    </source>
</evidence>
<dbReference type="STRING" id="675511.GCA_000341735_03145"/>
<keyword evidence="5" id="KW-0472">Membrane</keyword>
<evidence type="ECO:0000259" key="6">
    <source>
        <dbReference type="PROSITE" id="PS50111"/>
    </source>
</evidence>
<dbReference type="OrthoDB" id="3288815at2"/>
<dbReference type="PROSITE" id="PS50111">
    <property type="entry name" value="CHEMOTAXIS_TRANSDUC_2"/>
    <property type="match status" value="1"/>
</dbReference>
<dbReference type="Pfam" id="PF00015">
    <property type="entry name" value="MCPsignal"/>
    <property type="match status" value="1"/>
</dbReference>
<evidence type="ECO:0000256" key="3">
    <source>
        <dbReference type="ARBA" id="ARBA00029447"/>
    </source>
</evidence>
<feature type="transmembrane region" description="Helical" evidence="5">
    <location>
        <begin position="7"/>
        <end position="29"/>
    </location>
</feature>
<comment type="subcellular location">
    <subcellularLocation>
        <location evidence="1">Membrane</location>
    </subcellularLocation>
</comment>
<dbReference type="InterPro" id="IPR004089">
    <property type="entry name" value="MCPsignal_dom"/>
</dbReference>
<reference evidence="8" key="1">
    <citation type="journal article" date="2019" name="J. Bacteriol.">
        <title>A Mutagenic Screen Identifies a TonB-Dependent Receptor Required for the Lanthanide Metal Switch in the Type I Methanotroph 'Methylotuvimicrobium buryatense' 5GB1C.</title>
        <authorList>
            <person name="Groom J.D."/>
            <person name="Ford S.M."/>
            <person name="Pesesky M.W."/>
            <person name="Lidstrom M.E."/>
        </authorList>
    </citation>
    <scope>NUCLEOTIDE SEQUENCE [LARGE SCALE GENOMIC DNA]</scope>
    <source>
        <strain evidence="8">5GB1C</strain>
    </source>
</reference>